<dbReference type="SUPFAM" id="SSF50475">
    <property type="entry name" value="FMN-binding split barrel"/>
    <property type="match status" value="1"/>
</dbReference>
<evidence type="ECO:0000256" key="2">
    <source>
        <dbReference type="ARBA" id="ARBA00049106"/>
    </source>
</evidence>
<comment type="caution">
    <text evidence="3">The sequence shown here is derived from an EMBL/GenBank/DDBJ whole genome shotgun (WGS) entry which is preliminary data.</text>
</comment>
<dbReference type="InterPro" id="IPR004378">
    <property type="entry name" value="F420H2_quin_Rdtase"/>
</dbReference>
<dbReference type="Pfam" id="PF04075">
    <property type="entry name" value="F420H2_quin_red"/>
    <property type="match status" value="1"/>
</dbReference>
<sequence length="144" mass="16657">MRWGERGLPPLDLLTHRLTKNRWMPSRMLSPTAVLRTTRRDGTPHLTPLIADQDTSGSFLVMATNFGRRHHPAWSCHLLRDPRAVIDWKGRSIPVHAHLLTPRQQDEARYRILAVMPVFDDYVRHSRRHIRVFSLTPAADSGDQ</sequence>
<evidence type="ECO:0000313" key="3">
    <source>
        <dbReference type="EMBL" id="GAA5207457.1"/>
    </source>
</evidence>
<dbReference type="PANTHER" id="PTHR39428:SF1">
    <property type="entry name" value="F420H(2)-DEPENDENT QUINONE REDUCTASE RV1261C"/>
    <property type="match status" value="1"/>
</dbReference>
<accession>A0ABP9T3T2</accession>
<dbReference type="Gene3D" id="2.30.110.10">
    <property type="entry name" value="Electron Transport, Fmn-binding Protein, Chain A"/>
    <property type="match status" value="1"/>
</dbReference>
<name>A0ABP9T3T2_9ACTN</name>
<dbReference type="RefSeq" id="WP_345629244.1">
    <property type="nucleotide sequence ID" value="NZ_BAABJR010000005.1"/>
</dbReference>
<dbReference type="Proteomes" id="UP001499878">
    <property type="component" value="Unassembled WGS sequence"/>
</dbReference>
<reference evidence="4" key="1">
    <citation type="journal article" date="2019" name="Int. J. Syst. Evol. Microbiol.">
        <title>The Global Catalogue of Microorganisms (GCM) 10K type strain sequencing project: providing services to taxonomists for standard genome sequencing and annotation.</title>
        <authorList>
            <consortium name="The Broad Institute Genomics Platform"/>
            <consortium name="The Broad Institute Genome Sequencing Center for Infectious Disease"/>
            <person name="Wu L."/>
            <person name="Ma J."/>
        </authorList>
    </citation>
    <scope>NUCLEOTIDE SEQUENCE [LARGE SCALE GENOMIC DNA]</scope>
    <source>
        <strain evidence="4">JCM 18306</strain>
    </source>
</reference>
<protein>
    <submittedName>
        <fullName evidence="3">Nitroreductase family deazaflavin-dependent oxidoreductase</fullName>
    </submittedName>
</protein>
<comment type="catalytic activity">
    <reaction evidence="2">
        <text>oxidized coenzyme F420-(gamma-L-Glu)(n) + a quinol + H(+) = reduced coenzyme F420-(gamma-L-Glu)(n) + a quinone</text>
        <dbReference type="Rhea" id="RHEA:39663"/>
        <dbReference type="Rhea" id="RHEA-COMP:12939"/>
        <dbReference type="Rhea" id="RHEA-COMP:14378"/>
        <dbReference type="ChEBI" id="CHEBI:15378"/>
        <dbReference type="ChEBI" id="CHEBI:24646"/>
        <dbReference type="ChEBI" id="CHEBI:132124"/>
        <dbReference type="ChEBI" id="CHEBI:133980"/>
        <dbReference type="ChEBI" id="CHEBI:139511"/>
    </reaction>
</comment>
<dbReference type="PANTHER" id="PTHR39428">
    <property type="entry name" value="F420H(2)-DEPENDENT QUINONE REDUCTASE RV1261C"/>
    <property type="match status" value="1"/>
</dbReference>
<dbReference type="EMBL" id="BAABJR010000005">
    <property type="protein sequence ID" value="GAA5207457.1"/>
    <property type="molecule type" value="Genomic_DNA"/>
</dbReference>
<evidence type="ECO:0000313" key="4">
    <source>
        <dbReference type="Proteomes" id="UP001499878"/>
    </source>
</evidence>
<evidence type="ECO:0000256" key="1">
    <source>
        <dbReference type="ARBA" id="ARBA00008710"/>
    </source>
</evidence>
<keyword evidence="4" id="KW-1185">Reference proteome</keyword>
<organism evidence="3 4">
    <name type="scientific">Streptomyces thinghirensis</name>
    <dbReference type="NCBI Taxonomy" id="551547"/>
    <lineage>
        <taxon>Bacteria</taxon>
        <taxon>Bacillati</taxon>
        <taxon>Actinomycetota</taxon>
        <taxon>Actinomycetes</taxon>
        <taxon>Kitasatosporales</taxon>
        <taxon>Streptomycetaceae</taxon>
        <taxon>Streptomyces</taxon>
    </lineage>
</organism>
<dbReference type="InterPro" id="IPR012349">
    <property type="entry name" value="Split_barrel_FMN-bd"/>
</dbReference>
<proteinExistence type="inferred from homology"/>
<gene>
    <name evidence="3" type="ORF">GCM10023323_23030</name>
</gene>
<comment type="similarity">
    <text evidence="1">Belongs to the F420H(2)-dependent quinone reductase family.</text>
</comment>